<comment type="caution">
    <text evidence="2">The sequence shown here is derived from an EMBL/GenBank/DDBJ whole genome shotgun (WGS) entry which is preliminary data.</text>
</comment>
<proteinExistence type="predicted"/>
<feature type="compositionally biased region" description="Basic and acidic residues" evidence="1">
    <location>
        <begin position="75"/>
        <end position="89"/>
    </location>
</feature>
<sequence>MSRNPGKPGRATEPSRASASAADRRPDRCPPVNSRSSTGDYGRTVPLDRPQSIGRRYRVPRLEQPPHHRGGRRRPGPERGQRPQRRTHDPVPGAGPAQPAA</sequence>
<feature type="compositionally biased region" description="Low complexity" evidence="1">
    <location>
        <begin position="90"/>
        <end position="101"/>
    </location>
</feature>
<gene>
    <name evidence="2" type="ORF">GCM10010121_018020</name>
</gene>
<dbReference type="RefSeq" id="WP_189310541.1">
    <property type="nucleotide sequence ID" value="NZ_BMQA01000004.1"/>
</dbReference>
<reference evidence="2" key="2">
    <citation type="submission" date="2020-09" db="EMBL/GenBank/DDBJ databases">
        <authorList>
            <person name="Sun Q."/>
            <person name="Ohkuma M."/>
        </authorList>
    </citation>
    <scope>NUCLEOTIDE SEQUENCE</scope>
    <source>
        <strain evidence="2">JCM 3086</strain>
    </source>
</reference>
<keyword evidence="3" id="KW-1185">Reference proteome</keyword>
<organism evidence="2 3">
    <name type="scientific">Streptomyces brasiliensis</name>
    <dbReference type="NCBI Taxonomy" id="1954"/>
    <lineage>
        <taxon>Bacteria</taxon>
        <taxon>Bacillati</taxon>
        <taxon>Actinomycetota</taxon>
        <taxon>Actinomycetes</taxon>
        <taxon>Kitasatosporales</taxon>
        <taxon>Streptomycetaceae</taxon>
        <taxon>Streptomyces</taxon>
    </lineage>
</organism>
<evidence type="ECO:0000313" key="2">
    <source>
        <dbReference type="EMBL" id="GGJ08076.1"/>
    </source>
</evidence>
<evidence type="ECO:0000256" key="1">
    <source>
        <dbReference type="SAM" id="MobiDB-lite"/>
    </source>
</evidence>
<name>A0A917NKI9_9ACTN</name>
<evidence type="ECO:0000313" key="3">
    <source>
        <dbReference type="Proteomes" id="UP000657574"/>
    </source>
</evidence>
<feature type="region of interest" description="Disordered" evidence="1">
    <location>
        <begin position="1"/>
        <end position="101"/>
    </location>
</feature>
<dbReference type="Proteomes" id="UP000657574">
    <property type="component" value="Unassembled WGS sequence"/>
</dbReference>
<reference evidence="2" key="1">
    <citation type="journal article" date="2014" name="Int. J. Syst. Evol. Microbiol.">
        <title>Complete genome sequence of Corynebacterium casei LMG S-19264T (=DSM 44701T), isolated from a smear-ripened cheese.</title>
        <authorList>
            <consortium name="US DOE Joint Genome Institute (JGI-PGF)"/>
            <person name="Walter F."/>
            <person name="Albersmeier A."/>
            <person name="Kalinowski J."/>
            <person name="Ruckert C."/>
        </authorList>
    </citation>
    <scope>NUCLEOTIDE SEQUENCE</scope>
    <source>
        <strain evidence="2">JCM 3086</strain>
    </source>
</reference>
<dbReference type="AlphaFoldDB" id="A0A917NKI9"/>
<protein>
    <submittedName>
        <fullName evidence="2">Uncharacterized protein</fullName>
    </submittedName>
</protein>
<dbReference type="EMBL" id="BMQA01000004">
    <property type="protein sequence ID" value="GGJ08076.1"/>
    <property type="molecule type" value="Genomic_DNA"/>
</dbReference>
<accession>A0A917NKI9</accession>